<keyword evidence="1" id="KW-1133">Transmembrane helix</keyword>
<sequence>MDYVYLGFVMTVIPLFFILVSGKFDLFSPASLHVLSWTILFFSGILVGNKFYPLNLDTFIIFLVWYIVAGLMFFVMYFSQNQNNNYIILKKYEIKYIKTLSLMVLICCFVTIFEIFKVGFGGPNHFFLNLRLSLFLEDYTGPRYVVTPVIYLFLTPLFAIALMCKNSKKLLFLLIFWQLLFVVSTMGKFSILTPLLIYMVIKYSGKKIKIKISRIFLLSGGVGLLFFLINMIRSSESSDSDNILAMVGSYTYSPLLALGQVQMCDDCNFGQYTFRFFYAICYKLGLSLQPPVNTILDYAYVPFPTNVYTIIQPFYFDFGLYGVFYGALFYGTFYSLIYFKLKQEGGVFLIIYSLSCISLVISFFAETLLTNFALTLYLIGIALLFWKGLVIEKN</sequence>
<comment type="caution">
    <text evidence="2">The sequence shown here is derived from an EMBL/GenBank/DDBJ whole genome shotgun (WGS) entry which is preliminary data.</text>
</comment>
<protein>
    <submittedName>
        <fullName evidence="2">Oligosaccharide repeat unit polymerase</fullName>
    </submittedName>
</protein>
<feature type="transmembrane region" description="Helical" evidence="1">
    <location>
        <begin position="6"/>
        <end position="22"/>
    </location>
</feature>
<feature type="transmembrane region" description="Helical" evidence="1">
    <location>
        <begin position="170"/>
        <end position="200"/>
    </location>
</feature>
<dbReference type="Proteomes" id="UP000277537">
    <property type="component" value="Unassembled WGS sequence"/>
</dbReference>
<evidence type="ECO:0000313" key="2">
    <source>
        <dbReference type="EMBL" id="RSE21612.1"/>
    </source>
</evidence>
<feature type="transmembrane region" description="Helical" evidence="1">
    <location>
        <begin position="318"/>
        <end position="339"/>
    </location>
</feature>
<feature type="transmembrane region" description="Helical" evidence="1">
    <location>
        <begin position="371"/>
        <end position="390"/>
    </location>
</feature>
<name>A0A427UM31_ACIJO</name>
<feature type="transmembrane region" description="Helical" evidence="1">
    <location>
        <begin position="243"/>
        <end position="263"/>
    </location>
</feature>
<feature type="transmembrane region" description="Helical" evidence="1">
    <location>
        <begin position="212"/>
        <end position="231"/>
    </location>
</feature>
<dbReference type="EMBL" id="RHXE01000031">
    <property type="protein sequence ID" value="RSE21612.1"/>
    <property type="molecule type" value="Genomic_DNA"/>
</dbReference>
<dbReference type="RefSeq" id="WP_125274477.1">
    <property type="nucleotide sequence ID" value="NZ_RHXE01000031.1"/>
</dbReference>
<reference evidence="2 3" key="1">
    <citation type="submission" date="2018-10" db="EMBL/GenBank/DDBJ databases">
        <title>Transmission dynamics of multidrug resistant bacteria on intensive care unit surfaces.</title>
        <authorList>
            <person name="D'Souza A.W."/>
            <person name="Potter R.F."/>
            <person name="Wallace M."/>
            <person name="Shupe A."/>
            <person name="Patel S."/>
            <person name="Sun S."/>
            <person name="Gul D."/>
            <person name="Kwon J.H."/>
            <person name="Andleeb S."/>
            <person name="Burnham C.-A.D."/>
            <person name="Dantas G."/>
        </authorList>
    </citation>
    <scope>NUCLEOTIDE SEQUENCE [LARGE SCALE GENOMIC DNA]</scope>
    <source>
        <strain evidence="2 3">AJ_385</strain>
    </source>
</reference>
<proteinExistence type="predicted"/>
<keyword evidence="1" id="KW-0472">Membrane</keyword>
<dbReference type="AlphaFoldDB" id="A0A427UM31"/>
<feature type="transmembrane region" description="Helical" evidence="1">
    <location>
        <begin position="142"/>
        <end position="163"/>
    </location>
</feature>
<organism evidence="2 3">
    <name type="scientific">Acinetobacter johnsonii</name>
    <dbReference type="NCBI Taxonomy" id="40214"/>
    <lineage>
        <taxon>Bacteria</taxon>
        <taxon>Pseudomonadati</taxon>
        <taxon>Pseudomonadota</taxon>
        <taxon>Gammaproteobacteria</taxon>
        <taxon>Moraxellales</taxon>
        <taxon>Moraxellaceae</taxon>
        <taxon>Acinetobacter</taxon>
    </lineage>
</organism>
<dbReference type="NCBIfam" id="TIGR04370">
    <property type="entry name" value="glyco_rpt_poly"/>
    <property type="match status" value="1"/>
</dbReference>
<feature type="transmembrane region" description="Helical" evidence="1">
    <location>
        <begin position="34"/>
        <end position="52"/>
    </location>
</feature>
<feature type="transmembrane region" description="Helical" evidence="1">
    <location>
        <begin position="58"/>
        <end position="79"/>
    </location>
</feature>
<feature type="transmembrane region" description="Helical" evidence="1">
    <location>
        <begin position="100"/>
        <end position="122"/>
    </location>
</feature>
<evidence type="ECO:0000313" key="3">
    <source>
        <dbReference type="Proteomes" id="UP000277537"/>
    </source>
</evidence>
<evidence type="ECO:0000256" key="1">
    <source>
        <dbReference type="SAM" id="Phobius"/>
    </source>
</evidence>
<gene>
    <name evidence="2" type="ORF">EGT73_12525</name>
</gene>
<accession>A0A427UM31</accession>
<feature type="transmembrane region" description="Helical" evidence="1">
    <location>
        <begin position="346"/>
        <end position="365"/>
    </location>
</feature>
<keyword evidence="1" id="KW-0812">Transmembrane</keyword>